<comment type="pathway">
    <text evidence="3 12">Glycolipid biosynthesis; lipid IV(A) biosynthesis; lipid IV(A) from (3R)-3-hydroxytetradecanoyl-[acyl-carrier-protein] and UDP-N-acetyl-alpha-D-glucosamine: step 2/6.</text>
</comment>
<evidence type="ECO:0000256" key="9">
    <source>
        <dbReference type="ARBA" id="ARBA00022833"/>
    </source>
</evidence>
<comment type="catalytic activity">
    <reaction evidence="11 12">
        <text>a UDP-3-O-[(3R)-3-hydroxyacyl]-N-acetyl-alpha-D-glucosamine + H2O = a UDP-3-O-[(3R)-3-hydroxyacyl]-alpha-D-glucosamine + acetate</text>
        <dbReference type="Rhea" id="RHEA:67816"/>
        <dbReference type="ChEBI" id="CHEBI:15377"/>
        <dbReference type="ChEBI" id="CHEBI:30089"/>
        <dbReference type="ChEBI" id="CHEBI:137740"/>
        <dbReference type="ChEBI" id="CHEBI:173225"/>
        <dbReference type="EC" id="3.5.1.108"/>
    </reaction>
</comment>
<evidence type="ECO:0000256" key="8">
    <source>
        <dbReference type="ARBA" id="ARBA00022801"/>
    </source>
</evidence>
<dbReference type="InterPro" id="IPR015870">
    <property type="entry name" value="UDP-acyl_N-AcGlcN_deAcase_N"/>
</dbReference>
<keyword evidence="5 12" id="KW-0444">Lipid biosynthesis</keyword>
<dbReference type="GO" id="GO:0046872">
    <property type="term" value="F:metal ion binding"/>
    <property type="evidence" value="ECO:0007669"/>
    <property type="project" value="UniProtKB-KW"/>
</dbReference>
<dbReference type="Proteomes" id="UP000249299">
    <property type="component" value="Unassembled WGS sequence"/>
</dbReference>
<dbReference type="RefSeq" id="WP_111435939.1">
    <property type="nucleotide sequence ID" value="NZ_JACIGG010000032.1"/>
</dbReference>
<comment type="caution">
    <text evidence="13">The sequence shown here is derived from an EMBL/GenBank/DDBJ whole genome shotgun (WGS) entry which is preliminary data.</text>
</comment>
<comment type="similarity">
    <text evidence="12">Belongs to the LpxC family.</text>
</comment>
<keyword evidence="10 12" id="KW-0443">Lipid metabolism</keyword>
<reference evidence="13 14" key="1">
    <citation type="submission" date="2017-07" db="EMBL/GenBank/DDBJ databases">
        <title>Draft Genome Sequences of Select Purple Nonsulfur Bacteria.</title>
        <authorList>
            <person name="Lasarre B."/>
            <person name="Mckinlay J.B."/>
        </authorList>
    </citation>
    <scope>NUCLEOTIDE SEQUENCE [LARGE SCALE GENOMIC DNA]</scope>
    <source>
        <strain evidence="13 14">DSM 11290</strain>
    </source>
</reference>
<evidence type="ECO:0000313" key="13">
    <source>
        <dbReference type="EMBL" id="RAI25273.1"/>
    </source>
</evidence>
<evidence type="ECO:0000256" key="10">
    <source>
        <dbReference type="ARBA" id="ARBA00023098"/>
    </source>
</evidence>
<name>A0A327JJ64_9HYPH</name>
<keyword evidence="6 12" id="KW-0441">Lipid A biosynthesis</keyword>
<dbReference type="PANTHER" id="PTHR33694:SF1">
    <property type="entry name" value="UDP-3-O-ACYL-N-ACETYLGLUCOSAMINE DEACETYLASE 1, MITOCHONDRIAL-RELATED"/>
    <property type="match status" value="1"/>
</dbReference>
<keyword evidence="8 12" id="KW-0378">Hydrolase</keyword>
<dbReference type="OrthoDB" id="9802746at2"/>
<feature type="binding site" evidence="12">
    <location>
        <position position="90"/>
    </location>
    <ligand>
        <name>Zn(2+)</name>
        <dbReference type="ChEBI" id="CHEBI:29105"/>
    </ligand>
</feature>
<gene>
    <name evidence="12" type="primary">lpxC</name>
    <name evidence="13" type="ORF">CH339_18815</name>
</gene>
<dbReference type="Pfam" id="PF03331">
    <property type="entry name" value="LpxC"/>
    <property type="match status" value="1"/>
</dbReference>
<keyword evidence="14" id="KW-1185">Reference proteome</keyword>
<evidence type="ECO:0000256" key="11">
    <source>
        <dbReference type="ARBA" id="ARBA00024535"/>
    </source>
</evidence>
<dbReference type="EC" id="3.5.1.108" evidence="4 12"/>
<dbReference type="NCBIfam" id="TIGR00325">
    <property type="entry name" value="lpxC"/>
    <property type="match status" value="1"/>
</dbReference>
<dbReference type="EMBL" id="NPEV01000051">
    <property type="protein sequence ID" value="RAI25273.1"/>
    <property type="molecule type" value="Genomic_DNA"/>
</dbReference>
<evidence type="ECO:0000256" key="4">
    <source>
        <dbReference type="ARBA" id="ARBA00012745"/>
    </source>
</evidence>
<proteinExistence type="inferred from homology"/>
<protein>
    <recommendedName>
        <fullName evidence="4 12">UDP-3-O-acyl-N-acetylglucosamine deacetylase</fullName>
        <shortName evidence="12">UDP-3-O-acyl-GlcNAc deacetylase</shortName>
        <ecNumber evidence="4 12">3.5.1.108</ecNumber>
    </recommendedName>
    <alternativeName>
        <fullName evidence="12">UDP-3-O-[R-3-hydroxymyristoyl]-N-acetylglucosamine deacetylase</fullName>
    </alternativeName>
</protein>
<dbReference type="InterPro" id="IPR011334">
    <property type="entry name" value="UDP-acyl_GlcNac_deAcase_C"/>
</dbReference>
<evidence type="ECO:0000256" key="7">
    <source>
        <dbReference type="ARBA" id="ARBA00022723"/>
    </source>
</evidence>
<dbReference type="Gene3D" id="3.30.1700.10">
    <property type="entry name" value="lpxc deacetylase, domain 2"/>
    <property type="match status" value="1"/>
</dbReference>
<evidence type="ECO:0000256" key="2">
    <source>
        <dbReference type="ARBA" id="ARBA00002923"/>
    </source>
</evidence>
<dbReference type="HAMAP" id="MF_00388">
    <property type="entry name" value="LpxC"/>
    <property type="match status" value="1"/>
</dbReference>
<accession>A0A327JJ64</accession>
<keyword evidence="9 12" id="KW-0862">Zinc</keyword>
<dbReference type="SUPFAM" id="SSF54211">
    <property type="entry name" value="Ribosomal protein S5 domain 2-like"/>
    <property type="match status" value="2"/>
</dbReference>
<dbReference type="UniPathway" id="UPA00359">
    <property type="reaction ID" value="UER00478"/>
</dbReference>
<evidence type="ECO:0000256" key="6">
    <source>
        <dbReference type="ARBA" id="ARBA00022556"/>
    </source>
</evidence>
<comment type="function">
    <text evidence="2 12">Catalyzes the hydrolysis of UDP-3-O-myristoyl-N-acetylglucosamine to form UDP-3-O-myristoylglucosamine and acetate, the committed step in lipid A biosynthesis.</text>
</comment>
<dbReference type="InterPro" id="IPR020568">
    <property type="entry name" value="Ribosomal_Su5_D2-typ_SF"/>
</dbReference>
<feature type="binding site" evidence="12">
    <location>
        <position position="251"/>
    </location>
    <ligand>
        <name>Zn(2+)</name>
        <dbReference type="ChEBI" id="CHEBI:29105"/>
    </ligand>
</feature>
<dbReference type="GO" id="GO:0009245">
    <property type="term" value="P:lipid A biosynthetic process"/>
    <property type="evidence" value="ECO:0007669"/>
    <property type="project" value="UniProtKB-UniRule"/>
</dbReference>
<dbReference type="GO" id="GO:0016020">
    <property type="term" value="C:membrane"/>
    <property type="evidence" value="ECO:0007669"/>
    <property type="project" value="GOC"/>
</dbReference>
<evidence type="ECO:0000313" key="14">
    <source>
        <dbReference type="Proteomes" id="UP000249299"/>
    </source>
</evidence>
<evidence type="ECO:0000256" key="3">
    <source>
        <dbReference type="ARBA" id="ARBA00005002"/>
    </source>
</evidence>
<dbReference type="AlphaFoldDB" id="A0A327JJ64"/>
<evidence type="ECO:0000256" key="5">
    <source>
        <dbReference type="ARBA" id="ARBA00022516"/>
    </source>
</evidence>
<comment type="cofactor">
    <cofactor evidence="1 12">
        <name>Zn(2+)</name>
        <dbReference type="ChEBI" id="CHEBI:29105"/>
    </cofactor>
</comment>
<dbReference type="PANTHER" id="PTHR33694">
    <property type="entry name" value="UDP-3-O-ACYL-N-ACETYLGLUCOSAMINE DEACETYLASE 1, MITOCHONDRIAL-RELATED"/>
    <property type="match status" value="1"/>
</dbReference>
<keyword evidence="7 12" id="KW-0479">Metal-binding</keyword>
<organism evidence="13 14">
    <name type="scientific">Rhodobium orientis</name>
    <dbReference type="NCBI Taxonomy" id="34017"/>
    <lineage>
        <taxon>Bacteria</taxon>
        <taxon>Pseudomonadati</taxon>
        <taxon>Pseudomonadota</taxon>
        <taxon>Alphaproteobacteria</taxon>
        <taxon>Hyphomicrobiales</taxon>
        <taxon>Rhodobiaceae</taxon>
        <taxon>Rhodobium</taxon>
    </lineage>
</organism>
<feature type="binding site" evidence="12">
    <location>
        <position position="247"/>
    </location>
    <ligand>
        <name>Zn(2+)</name>
        <dbReference type="ChEBI" id="CHEBI:29105"/>
    </ligand>
</feature>
<feature type="active site" description="Proton donor" evidence="12">
    <location>
        <position position="274"/>
    </location>
</feature>
<dbReference type="InterPro" id="IPR004463">
    <property type="entry name" value="UDP-acyl_GlcNac_deAcase"/>
</dbReference>
<dbReference type="GO" id="GO:0103117">
    <property type="term" value="F:UDP-3-O-acyl-N-acetylglucosamine deacetylase activity"/>
    <property type="evidence" value="ECO:0007669"/>
    <property type="project" value="UniProtKB-UniRule"/>
</dbReference>
<dbReference type="Gene3D" id="3.30.230.20">
    <property type="entry name" value="lpxc deacetylase, domain 1"/>
    <property type="match status" value="1"/>
</dbReference>
<evidence type="ECO:0000256" key="12">
    <source>
        <dbReference type="HAMAP-Rule" id="MF_00388"/>
    </source>
</evidence>
<evidence type="ECO:0000256" key="1">
    <source>
        <dbReference type="ARBA" id="ARBA00001947"/>
    </source>
</evidence>
<sequence>MKRYNNRHKGELQTTLAEAVTLSDIGVHCGQPVSITLTPADPDSGIVFQLSHPKSGAEVEIEATWQSVAATELCTVIASPCGATVATIEHLMATFRGLGVDNVVVEIDGSEVPVMDGSASRFVDAIEQVGLVASATARRYLQVLKPVRVDRGDCFGEFLPHDGCRFDITIDFDTPLIGRQRFDAELTPAVFRDQLSRARTFGYLRDVEKLWSMGYALGSSLENSVAIADDRILNPEGVRWPDEFVRHKALDAVGDLALAGMPILGLYRSYKGGHKLNYMALKALIEDASAWRVVEKPSRGVAGHADVGTFANAPLLGPDVS</sequence>